<comment type="cofactor">
    <cofactor evidence="8">
        <name>dipyrromethane</name>
        <dbReference type="ChEBI" id="CHEBI:60342"/>
    </cofactor>
    <text evidence="8">Binds 1 dipyrromethane group covalently.</text>
</comment>
<feature type="domain" description="Porphobilinogen deaminase C-terminal" evidence="10">
    <location>
        <begin position="232"/>
        <end position="298"/>
    </location>
</feature>
<dbReference type="Gene3D" id="3.30.160.40">
    <property type="entry name" value="Porphobilinogen deaminase, C-terminal domain"/>
    <property type="match status" value="1"/>
</dbReference>
<comment type="miscellaneous">
    <text evidence="8">The porphobilinogen subunits are added to the dipyrromethane group.</text>
</comment>
<dbReference type="InterPro" id="IPR022418">
    <property type="entry name" value="Porphobilinogen_deaminase_C"/>
</dbReference>
<dbReference type="FunFam" id="3.40.190.10:FF:000005">
    <property type="entry name" value="Porphobilinogen deaminase"/>
    <property type="match status" value="1"/>
</dbReference>
<dbReference type="Gene3D" id="3.40.190.10">
    <property type="entry name" value="Periplasmic binding protein-like II"/>
    <property type="match status" value="2"/>
</dbReference>
<evidence type="ECO:0000313" key="12">
    <source>
        <dbReference type="Proteomes" id="UP000268623"/>
    </source>
</evidence>
<evidence type="ECO:0000256" key="6">
    <source>
        <dbReference type="ARBA" id="ARBA00023244"/>
    </source>
</evidence>
<evidence type="ECO:0000313" key="11">
    <source>
        <dbReference type="EMBL" id="RNJ50190.1"/>
    </source>
</evidence>
<dbReference type="GO" id="GO:0006782">
    <property type="term" value="P:protoporphyrinogen IX biosynthetic process"/>
    <property type="evidence" value="ECO:0007669"/>
    <property type="project" value="UniProtKB-UniRule"/>
</dbReference>
<dbReference type="InterPro" id="IPR022419">
    <property type="entry name" value="Porphobilin_deaminase_cofac_BS"/>
</dbReference>
<reference evidence="11 12" key="1">
    <citation type="submission" date="2018-08" db="EMBL/GenBank/DDBJ databases">
        <title>Genome sequence of Methylocystis hirsuta CSC1, a methanotroph able to accumulate PHAs.</title>
        <authorList>
            <person name="Bordel S."/>
            <person name="Rodriguez E."/>
            <person name="Gancedo J."/>
            <person name="Munoz R."/>
        </authorList>
    </citation>
    <scope>NUCLEOTIDE SEQUENCE [LARGE SCALE GENOMIC DNA]</scope>
    <source>
        <strain evidence="11 12">CSC1</strain>
    </source>
</reference>
<keyword evidence="5 8" id="KW-0808">Transferase</keyword>
<evidence type="ECO:0000256" key="2">
    <source>
        <dbReference type="ARBA" id="ARBA00004735"/>
    </source>
</evidence>
<evidence type="ECO:0000256" key="7">
    <source>
        <dbReference type="ARBA" id="ARBA00048169"/>
    </source>
</evidence>
<feature type="domain" description="Porphobilinogen deaminase N-terminal" evidence="9">
    <location>
        <begin position="7"/>
        <end position="216"/>
    </location>
</feature>
<keyword evidence="6 8" id="KW-0627">Porphyrin biosynthesis</keyword>
<dbReference type="EMBL" id="QWDD01000001">
    <property type="protein sequence ID" value="RNJ50190.1"/>
    <property type="molecule type" value="Genomic_DNA"/>
</dbReference>
<dbReference type="Pfam" id="PF03900">
    <property type="entry name" value="Porphobil_deamC"/>
    <property type="match status" value="1"/>
</dbReference>
<dbReference type="EC" id="2.5.1.61" evidence="8"/>
<dbReference type="GO" id="GO:0004418">
    <property type="term" value="F:hydroxymethylbilane synthase activity"/>
    <property type="evidence" value="ECO:0007669"/>
    <property type="project" value="UniProtKB-UniRule"/>
</dbReference>
<proteinExistence type="inferred from homology"/>
<dbReference type="PROSITE" id="PS00533">
    <property type="entry name" value="PORPHOBILINOGEN_DEAM"/>
    <property type="match status" value="1"/>
</dbReference>
<dbReference type="OrthoDB" id="9810298at2"/>
<comment type="catalytic activity">
    <reaction evidence="7 8">
        <text>4 porphobilinogen + H2O = hydroxymethylbilane + 4 NH4(+)</text>
        <dbReference type="Rhea" id="RHEA:13185"/>
        <dbReference type="ChEBI" id="CHEBI:15377"/>
        <dbReference type="ChEBI" id="CHEBI:28938"/>
        <dbReference type="ChEBI" id="CHEBI:57845"/>
        <dbReference type="ChEBI" id="CHEBI:58126"/>
        <dbReference type="EC" id="2.5.1.61"/>
    </reaction>
</comment>
<dbReference type="PRINTS" id="PR00151">
    <property type="entry name" value="PORPHBDMNASE"/>
</dbReference>
<feature type="modified residue" description="S-(dipyrrolylmethanemethyl)cysteine" evidence="8">
    <location>
        <position position="245"/>
    </location>
</feature>
<dbReference type="PANTHER" id="PTHR11557:SF0">
    <property type="entry name" value="PORPHOBILINOGEN DEAMINASE"/>
    <property type="match status" value="1"/>
</dbReference>
<comment type="function">
    <text evidence="1 8">Tetrapolymerization of the monopyrrole PBG into the hydroxymethylbilane pre-uroporphyrinogen in several discrete steps.</text>
</comment>
<protein>
    <recommendedName>
        <fullName evidence="8">Porphobilinogen deaminase</fullName>
        <shortName evidence="8">PBG</shortName>
        <ecNumber evidence="8">2.5.1.61</ecNumber>
    </recommendedName>
    <alternativeName>
        <fullName evidence="8">Hydroxymethylbilane synthase</fullName>
        <shortName evidence="8">HMBS</shortName>
    </alternativeName>
    <alternativeName>
        <fullName evidence="8">Pre-uroporphyrinogen synthase</fullName>
    </alternativeName>
</protein>
<gene>
    <name evidence="8" type="primary">hemC</name>
    <name evidence="11" type="ORF">D1O30_11895</name>
</gene>
<name>A0A3M9XTJ3_9HYPH</name>
<dbReference type="HAMAP" id="MF_00260">
    <property type="entry name" value="Porphobil_deam"/>
    <property type="match status" value="1"/>
</dbReference>
<dbReference type="UniPathway" id="UPA00251">
    <property type="reaction ID" value="UER00319"/>
</dbReference>
<dbReference type="AlphaFoldDB" id="A0A3M9XTJ3"/>
<evidence type="ECO:0000256" key="1">
    <source>
        <dbReference type="ARBA" id="ARBA00002869"/>
    </source>
</evidence>
<dbReference type="PANTHER" id="PTHR11557">
    <property type="entry name" value="PORPHOBILINOGEN DEAMINASE"/>
    <property type="match status" value="1"/>
</dbReference>
<accession>A0A3M9XTJ3</accession>
<evidence type="ECO:0000256" key="5">
    <source>
        <dbReference type="ARBA" id="ARBA00022679"/>
    </source>
</evidence>
<comment type="pathway">
    <text evidence="2">Porphyrin-containing compound metabolism; protoporphyrin-IX biosynthesis; coproporphyrinogen-III from 5-aminolevulinate: step 2/4.</text>
</comment>
<dbReference type="InterPro" id="IPR022417">
    <property type="entry name" value="Porphobilin_deaminase_N"/>
</dbReference>
<comment type="similarity">
    <text evidence="3 8">Belongs to the HMBS family.</text>
</comment>
<dbReference type="GO" id="GO:0005737">
    <property type="term" value="C:cytoplasm"/>
    <property type="evidence" value="ECO:0007669"/>
    <property type="project" value="UniProtKB-UniRule"/>
</dbReference>
<evidence type="ECO:0000259" key="9">
    <source>
        <dbReference type="Pfam" id="PF01379"/>
    </source>
</evidence>
<organism evidence="11 12">
    <name type="scientific">Methylocystis hirsuta</name>
    <dbReference type="NCBI Taxonomy" id="369798"/>
    <lineage>
        <taxon>Bacteria</taxon>
        <taxon>Pseudomonadati</taxon>
        <taxon>Pseudomonadota</taxon>
        <taxon>Alphaproteobacteria</taxon>
        <taxon>Hyphomicrobiales</taxon>
        <taxon>Methylocystaceae</taxon>
        <taxon>Methylocystis</taxon>
    </lineage>
</organism>
<dbReference type="Pfam" id="PF01379">
    <property type="entry name" value="Porphobil_deam"/>
    <property type="match status" value="1"/>
</dbReference>
<evidence type="ECO:0000256" key="4">
    <source>
        <dbReference type="ARBA" id="ARBA00011245"/>
    </source>
</evidence>
<dbReference type="PIRSF" id="PIRSF001438">
    <property type="entry name" value="4pyrrol_synth_OHMeBilane_synth"/>
    <property type="match status" value="1"/>
</dbReference>
<dbReference type="InterPro" id="IPR036803">
    <property type="entry name" value="Porphobilinogen_deaminase_C_sf"/>
</dbReference>
<dbReference type="Proteomes" id="UP000268623">
    <property type="component" value="Unassembled WGS sequence"/>
</dbReference>
<sequence>MTSPPSLRIGTRSSPLALAQTHMVRAALARAHGGSEADFPIEIIRTTGDQIQDRPLSESGGKGLFTKELDSALIASAIDLAVHSSKDLPTHLPSEIVIAGYLPREDARDAWISRGGLALDALPTGAVVGTASLRRAAQVKRRRPDIVTTLLRGNVETRLKKVENGEIDATLLALAGLKRLGLADRATALLSLEEFPPACGQGAIGLTRRAGDDATRDLLAPLFDEATGFALAAERAFLAALDGSCRTPIAGHAQVHGAKLSFVGEVLRADGAEAYVVRRHGLAIDAALIGADAGKEILLRLPHGVAGLM</sequence>
<dbReference type="SUPFAM" id="SSF54782">
    <property type="entry name" value="Porphobilinogen deaminase (hydroxymethylbilane synthase), C-terminal domain"/>
    <property type="match status" value="1"/>
</dbReference>
<comment type="subunit">
    <text evidence="4 8">Monomer.</text>
</comment>
<comment type="caution">
    <text evidence="11">The sequence shown here is derived from an EMBL/GenBank/DDBJ whole genome shotgun (WGS) entry which is preliminary data.</text>
</comment>
<evidence type="ECO:0000259" key="10">
    <source>
        <dbReference type="Pfam" id="PF03900"/>
    </source>
</evidence>
<dbReference type="SUPFAM" id="SSF53850">
    <property type="entry name" value="Periplasmic binding protein-like II"/>
    <property type="match status" value="1"/>
</dbReference>
<dbReference type="NCBIfam" id="TIGR00212">
    <property type="entry name" value="hemC"/>
    <property type="match status" value="1"/>
</dbReference>
<keyword evidence="12" id="KW-1185">Reference proteome</keyword>
<dbReference type="InterPro" id="IPR000860">
    <property type="entry name" value="HemC"/>
</dbReference>
<evidence type="ECO:0000256" key="8">
    <source>
        <dbReference type="HAMAP-Rule" id="MF_00260"/>
    </source>
</evidence>
<evidence type="ECO:0000256" key="3">
    <source>
        <dbReference type="ARBA" id="ARBA00005638"/>
    </source>
</evidence>
<dbReference type="RefSeq" id="WP_123176137.1">
    <property type="nucleotide sequence ID" value="NZ_QWDD01000001.1"/>
</dbReference>